<evidence type="ECO:0000256" key="3">
    <source>
        <dbReference type="ARBA" id="ARBA00022475"/>
    </source>
</evidence>
<dbReference type="PANTHER" id="PTHR43653:SF1">
    <property type="entry name" value="CYTOCHROME C-TYPE BIOGENESIS PROTEIN CCMF"/>
    <property type="match status" value="1"/>
</dbReference>
<dbReference type="AlphaFoldDB" id="A0A3B0YYU2"/>
<sequence>MIPELGHFALILALCLALVQAIFPLIGSLNRTPGWVALARSAAWGQFAFLVLSFAALVHAFLVNDFSVLYVAQHGNTELPAIYKISAVWGAHEGSLLLWVLILSGWAVAVAALTRNLPDEMIARVLSVMGMISIGFLSFLLFTSNPFERLFPVPLQGGDLNPLLQDFGLAVHPPMLYMGYVGLSVAFSFAIAALIGGKLDSAWARWSRPWTLVAWVFLTIGIVLGSWWAYYELGWGGWWFWDPVENASFMPWLAATALIHSLAVTEKRGAFKRWTVLLALLGFSLSLLGTFLVRSGVLTSVHSFAADPVRGVFILMFLLVVIGGSLFLYALRAPSITRGGGFANLSRESLLLGNNLLL</sequence>
<proteinExistence type="inferred from homology"/>
<comment type="function">
    <text evidence="9">Required for the biogenesis of c-type cytochromes. Possible subunit of a heme lyase.</text>
</comment>
<keyword evidence="6" id="KW-0201">Cytochrome c-type biogenesis</keyword>
<protein>
    <submittedName>
        <fullName evidence="13">Cytochrome c heme lyase subunit CcmF</fullName>
    </submittedName>
</protein>
<dbReference type="GO" id="GO:0017004">
    <property type="term" value="P:cytochrome complex assembly"/>
    <property type="evidence" value="ECO:0007669"/>
    <property type="project" value="UniProtKB-KW"/>
</dbReference>
<comment type="similarity">
    <text evidence="2">Belongs to the CcmF/CycK/Ccl1/NrfE/CcsA family.</text>
</comment>
<keyword evidence="5 10" id="KW-0812">Transmembrane</keyword>
<keyword evidence="3" id="KW-1003">Cell membrane</keyword>
<name>A0A3B0YYU2_9ZZZZ</name>
<keyword evidence="4" id="KW-0997">Cell inner membrane</keyword>
<evidence type="ECO:0000256" key="9">
    <source>
        <dbReference type="ARBA" id="ARBA00037230"/>
    </source>
</evidence>
<evidence type="ECO:0000256" key="4">
    <source>
        <dbReference type="ARBA" id="ARBA00022519"/>
    </source>
</evidence>
<dbReference type="InterPro" id="IPR032523">
    <property type="entry name" value="CcmF_C"/>
</dbReference>
<dbReference type="GO" id="GO:0020037">
    <property type="term" value="F:heme binding"/>
    <property type="evidence" value="ECO:0007669"/>
    <property type="project" value="InterPro"/>
</dbReference>
<feature type="domain" description="Cytochrome c-type biogenesis protein CcmF C-terminal" evidence="12">
    <location>
        <begin position="315"/>
        <end position="358"/>
    </location>
</feature>
<feature type="transmembrane region" description="Helical" evidence="10">
    <location>
        <begin position="96"/>
        <end position="114"/>
    </location>
</feature>
<dbReference type="GO" id="GO:0015232">
    <property type="term" value="F:heme transmembrane transporter activity"/>
    <property type="evidence" value="ECO:0007669"/>
    <property type="project" value="InterPro"/>
</dbReference>
<dbReference type="InterPro" id="IPR002541">
    <property type="entry name" value="Cyt_c_assembly"/>
</dbReference>
<feature type="transmembrane region" description="Helical" evidence="10">
    <location>
        <begin position="41"/>
        <end position="62"/>
    </location>
</feature>
<feature type="transmembrane region" description="Helical" evidence="10">
    <location>
        <begin position="209"/>
        <end position="229"/>
    </location>
</feature>
<dbReference type="GO" id="GO:0005886">
    <property type="term" value="C:plasma membrane"/>
    <property type="evidence" value="ECO:0007669"/>
    <property type="project" value="UniProtKB-SubCell"/>
</dbReference>
<evidence type="ECO:0000259" key="11">
    <source>
        <dbReference type="Pfam" id="PF01578"/>
    </source>
</evidence>
<evidence type="ECO:0000256" key="2">
    <source>
        <dbReference type="ARBA" id="ARBA00009186"/>
    </source>
</evidence>
<feature type="transmembrane region" description="Helical" evidence="10">
    <location>
        <begin position="249"/>
        <end position="265"/>
    </location>
</feature>
<evidence type="ECO:0000256" key="8">
    <source>
        <dbReference type="ARBA" id="ARBA00023136"/>
    </source>
</evidence>
<dbReference type="Pfam" id="PF16327">
    <property type="entry name" value="CcmF_C"/>
    <property type="match status" value="1"/>
</dbReference>
<feature type="transmembrane region" description="Helical" evidence="10">
    <location>
        <begin position="121"/>
        <end position="142"/>
    </location>
</feature>
<keyword evidence="8 10" id="KW-0472">Membrane</keyword>
<comment type="subcellular location">
    <subcellularLocation>
        <location evidence="1">Cell inner membrane</location>
        <topology evidence="1">Multi-pass membrane protein</topology>
    </subcellularLocation>
</comment>
<dbReference type="EMBL" id="UOFK01000248">
    <property type="protein sequence ID" value="VAW81133.1"/>
    <property type="molecule type" value="Genomic_DNA"/>
</dbReference>
<feature type="transmembrane region" description="Helical" evidence="10">
    <location>
        <begin position="277"/>
        <end position="297"/>
    </location>
</feature>
<keyword evidence="7 10" id="KW-1133">Transmembrane helix</keyword>
<feature type="transmembrane region" description="Helical" evidence="10">
    <location>
        <begin position="309"/>
        <end position="331"/>
    </location>
</feature>
<reference evidence="13" key="1">
    <citation type="submission" date="2018-06" db="EMBL/GenBank/DDBJ databases">
        <authorList>
            <person name="Zhirakovskaya E."/>
        </authorList>
    </citation>
    <scope>NUCLEOTIDE SEQUENCE</scope>
</reference>
<evidence type="ECO:0000256" key="1">
    <source>
        <dbReference type="ARBA" id="ARBA00004429"/>
    </source>
</evidence>
<dbReference type="PANTHER" id="PTHR43653">
    <property type="entry name" value="CYTOCHROME C ASSEMBLY PROTEIN-RELATED"/>
    <property type="match status" value="1"/>
</dbReference>
<dbReference type="InterPro" id="IPR003568">
    <property type="entry name" value="Cyt_c_biogenesis_CcmF"/>
</dbReference>
<organism evidence="13">
    <name type="scientific">hydrothermal vent metagenome</name>
    <dbReference type="NCBI Taxonomy" id="652676"/>
    <lineage>
        <taxon>unclassified sequences</taxon>
        <taxon>metagenomes</taxon>
        <taxon>ecological metagenomes</taxon>
    </lineage>
</organism>
<evidence type="ECO:0000256" key="10">
    <source>
        <dbReference type="SAM" id="Phobius"/>
    </source>
</evidence>
<dbReference type="PRINTS" id="PR01410">
    <property type="entry name" value="CCBIOGENESIS"/>
</dbReference>
<feature type="non-terminal residue" evidence="13">
    <location>
        <position position="358"/>
    </location>
</feature>
<keyword evidence="13" id="KW-0456">Lyase</keyword>
<feature type="domain" description="Cytochrome c assembly protein" evidence="11">
    <location>
        <begin position="89"/>
        <end position="295"/>
    </location>
</feature>
<evidence type="ECO:0000256" key="7">
    <source>
        <dbReference type="ARBA" id="ARBA00022989"/>
    </source>
</evidence>
<evidence type="ECO:0000313" key="13">
    <source>
        <dbReference type="EMBL" id="VAW81133.1"/>
    </source>
</evidence>
<feature type="transmembrane region" description="Helical" evidence="10">
    <location>
        <begin position="177"/>
        <end position="197"/>
    </location>
</feature>
<accession>A0A3B0YYU2</accession>
<dbReference type="PRINTS" id="PR01411">
    <property type="entry name" value="CCMFBIOGNSIS"/>
</dbReference>
<dbReference type="Pfam" id="PF01578">
    <property type="entry name" value="Cytochrom_C_asm"/>
    <property type="match status" value="1"/>
</dbReference>
<evidence type="ECO:0000256" key="6">
    <source>
        <dbReference type="ARBA" id="ARBA00022748"/>
    </source>
</evidence>
<evidence type="ECO:0000256" key="5">
    <source>
        <dbReference type="ARBA" id="ARBA00022692"/>
    </source>
</evidence>
<feature type="transmembrane region" description="Helical" evidence="10">
    <location>
        <begin position="6"/>
        <end position="29"/>
    </location>
</feature>
<dbReference type="InterPro" id="IPR003567">
    <property type="entry name" value="Cyt_c_biogenesis"/>
</dbReference>
<gene>
    <name evidence="13" type="ORF">MNBD_GAMMA13-2019</name>
</gene>
<dbReference type="GO" id="GO:0016829">
    <property type="term" value="F:lyase activity"/>
    <property type="evidence" value="ECO:0007669"/>
    <property type="project" value="UniProtKB-KW"/>
</dbReference>
<evidence type="ECO:0000259" key="12">
    <source>
        <dbReference type="Pfam" id="PF16327"/>
    </source>
</evidence>